<reference evidence="2 3" key="1">
    <citation type="submission" date="2024-01" db="EMBL/GenBank/DDBJ databases">
        <title>Genome insights into Plantactinospora sonchi sp. nov.</title>
        <authorList>
            <person name="Wang L."/>
        </authorList>
    </citation>
    <scope>NUCLEOTIDE SEQUENCE [LARGE SCALE GENOMIC DNA]</scope>
    <source>
        <strain evidence="2 3">NEAU-QY2</strain>
    </source>
</reference>
<gene>
    <name evidence="2" type="ORF">V1633_05335</name>
</gene>
<evidence type="ECO:0000259" key="1">
    <source>
        <dbReference type="Pfam" id="PF13569"/>
    </source>
</evidence>
<keyword evidence="3" id="KW-1185">Reference proteome</keyword>
<dbReference type="Pfam" id="PF13569">
    <property type="entry name" value="DUF4132"/>
    <property type="match status" value="1"/>
</dbReference>
<proteinExistence type="predicted"/>
<dbReference type="InterPro" id="IPR025406">
    <property type="entry name" value="DUF4132"/>
</dbReference>
<dbReference type="EMBL" id="JAZGQK010000003">
    <property type="protein sequence ID" value="MEE6257917.1"/>
    <property type="molecule type" value="Genomic_DNA"/>
</dbReference>
<dbReference type="Proteomes" id="UP001332243">
    <property type="component" value="Unassembled WGS sequence"/>
</dbReference>
<evidence type="ECO:0000313" key="3">
    <source>
        <dbReference type="Proteomes" id="UP001332243"/>
    </source>
</evidence>
<feature type="domain" description="DUF4132" evidence="1">
    <location>
        <begin position="30"/>
        <end position="201"/>
    </location>
</feature>
<organism evidence="2 3">
    <name type="scientific">Plantactinospora sonchi</name>
    <dbReference type="NCBI Taxonomy" id="1544735"/>
    <lineage>
        <taxon>Bacteria</taxon>
        <taxon>Bacillati</taxon>
        <taxon>Actinomycetota</taxon>
        <taxon>Actinomycetes</taxon>
        <taxon>Micromonosporales</taxon>
        <taxon>Micromonosporaceae</taxon>
        <taxon>Plantactinospora</taxon>
    </lineage>
</organism>
<sequence>MGWLSAGEAYEVSLIAGKVVARSTARRGSGRPLKSLPKALRDHPEVDRLRQLNEWLDRHAATCRAQVGAWVVSSLPVPTALLARVWPDPAWQEVLRDLVVLGDDPDLPGFLRDATPTGDIRIVDLEGETRRLSAGTVTLPHPVLLPHLADLREFALELDVTQRVEQLHRAVWAKPAEVGPRKIEVSDFRQAQVGTRTALLARATSLGCQVSGSVVTCRVHEAGRTVEATAWLDGDYWSDWTMGNLSWRLRDGRQLPLAEVGPVAWSEGMRMASALSGGQTAGAEKGA</sequence>
<accession>A0ABU7RN46</accession>
<name>A0ABU7RN46_9ACTN</name>
<dbReference type="RefSeq" id="WP_331213025.1">
    <property type="nucleotide sequence ID" value="NZ_JAZGQK010000003.1"/>
</dbReference>
<comment type="caution">
    <text evidence="2">The sequence shown here is derived from an EMBL/GenBank/DDBJ whole genome shotgun (WGS) entry which is preliminary data.</text>
</comment>
<protein>
    <submittedName>
        <fullName evidence="2">DUF4132 domain-containing protein</fullName>
    </submittedName>
</protein>
<evidence type="ECO:0000313" key="2">
    <source>
        <dbReference type="EMBL" id="MEE6257917.1"/>
    </source>
</evidence>